<keyword evidence="1" id="KW-0472">Membrane</keyword>
<feature type="transmembrane region" description="Helical" evidence="1">
    <location>
        <begin position="116"/>
        <end position="139"/>
    </location>
</feature>
<evidence type="ECO:0008006" key="4">
    <source>
        <dbReference type="Google" id="ProtNLM"/>
    </source>
</evidence>
<sequence length="140" mass="14252">MELYTGVIHPLVLVVSALLALTGIATLLWAPAHRALKVLVPVTYAAVAVHTVAVAALLFTGLDADLILTLGYVIASVALLALLGIGRLGTPEAASADPDPNRPVLTQVQITRVDGAAAVIVAVALAVVAWRVLVILVGAA</sequence>
<name>A0ABT8GBE4_9MICO</name>
<evidence type="ECO:0000313" key="3">
    <source>
        <dbReference type="Proteomes" id="UP001172728"/>
    </source>
</evidence>
<comment type="caution">
    <text evidence="2">The sequence shown here is derived from an EMBL/GenBank/DDBJ whole genome shotgun (WGS) entry which is preliminary data.</text>
</comment>
<gene>
    <name evidence="2" type="ORF">QQX09_11445</name>
</gene>
<feature type="transmembrane region" description="Helical" evidence="1">
    <location>
        <begin position="66"/>
        <end position="85"/>
    </location>
</feature>
<organism evidence="2 3">
    <name type="scientific">Demequina litoralis</name>
    <dbReference type="NCBI Taxonomy" id="3051660"/>
    <lineage>
        <taxon>Bacteria</taxon>
        <taxon>Bacillati</taxon>
        <taxon>Actinomycetota</taxon>
        <taxon>Actinomycetes</taxon>
        <taxon>Micrococcales</taxon>
        <taxon>Demequinaceae</taxon>
        <taxon>Demequina</taxon>
    </lineage>
</organism>
<accession>A0ABT8GBE4</accession>
<feature type="transmembrane region" description="Helical" evidence="1">
    <location>
        <begin position="6"/>
        <end position="30"/>
    </location>
</feature>
<dbReference type="Proteomes" id="UP001172728">
    <property type="component" value="Unassembled WGS sequence"/>
</dbReference>
<proteinExistence type="predicted"/>
<dbReference type="RefSeq" id="WP_301134793.1">
    <property type="nucleotide sequence ID" value="NZ_JAUHPW010000009.1"/>
</dbReference>
<keyword evidence="1" id="KW-1133">Transmembrane helix</keyword>
<protein>
    <recommendedName>
        <fullName evidence="4">Integral membrane protein</fullName>
    </recommendedName>
</protein>
<evidence type="ECO:0000256" key="1">
    <source>
        <dbReference type="SAM" id="Phobius"/>
    </source>
</evidence>
<evidence type="ECO:0000313" key="2">
    <source>
        <dbReference type="EMBL" id="MDN4476468.1"/>
    </source>
</evidence>
<feature type="transmembrane region" description="Helical" evidence="1">
    <location>
        <begin position="42"/>
        <end position="60"/>
    </location>
</feature>
<dbReference type="EMBL" id="JAUHPW010000009">
    <property type="protein sequence ID" value="MDN4476468.1"/>
    <property type="molecule type" value="Genomic_DNA"/>
</dbReference>
<keyword evidence="3" id="KW-1185">Reference proteome</keyword>
<reference evidence="2" key="1">
    <citation type="submission" date="2023-06" db="EMBL/GenBank/DDBJ databases">
        <title>Sysu t00192.</title>
        <authorList>
            <person name="Gao L."/>
            <person name="Fang B.-Z."/>
            <person name="Li W.-J."/>
        </authorList>
    </citation>
    <scope>NUCLEOTIDE SEQUENCE</scope>
    <source>
        <strain evidence="2">SYSU T00192</strain>
    </source>
</reference>
<keyword evidence="1" id="KW-0812">Transmembrane</keyword>